<protein>
    <submittedName>
        <fullName evidence="2">Uncharacterized protein</fullName>
    </submittedName>
</protein>
<evidence type="ECO:0000256" key="1">
    <source>
        <dbReference type="SAM" id="MobiDB-lite"/>
    </source>
</evidence>
<dbReference type="GO" id="GO:0031505">
    <property type="term" value="P:fungal-type cell wall organization"/>
    <property type="evidence" value="ECO:0007669"/>
    <property type="project" value="InterPro"/>
</dbReference>
<dbReference type="EMBL" id="SWFS01000342">
    <property type="protein sequence ID" value="KAA8909355.1"/>
    <property type="molecule type" value="Genomic_DNA"/>
</dbReference>
<dbReference type="InterPro" id="IPR031452">
    <property type="entry name" value="Kre1"/>
</dbReference>
<proteinExistence type="predicted"/>
<evidence type="ECO:0000313" key="3">
    <source>
        <dbReference type="Proteomes" id="UP000761534"/>
    </source>
</evidence>
<dbReference type="AlphaFoldDB" id="A0A642V238"/>
<accession>A0A642V238</accession>
<reference evidence="2" key="1">
    <citation type="journal article" date="2019" name="G3 (Bethesda)">
        <title>Genome Assemblies of Two Rare Opportunistic Yeast Pathogens: Diutina rugosa (syn. Candida rugosa) and Trichomonascus ciferrii (syn. Candida ciferrii).</title>
        <authorList>
            <person name="Mixao V."/>
            <person name="Saus E."/>
            <person name="Hansen A.P."/>
            <person name="Lass-Florl C."/>
            <person name="Gabaldon T."/>
        </authorList>
    </citation>
    <scope>NUCLEOTIDE SEQUENCE</scope>
    <source>
        <strain evidence="2">CBS 4856</strain>
    </source>
</reference>
<name>A0A642V238_9ASCO</name>
<feature type="region of interest" description="Disordered" evidence="1">
    <location>
        <begin position="15"/>
        <end position="36"/>
    </location>
</feature>
<sequence length="96" mass="10375">MCFLAVSAAKIDRVETTEKKDDATSSSSKPAQTPTKVAYTTTLKDGSKQVINTEYKQKFIKTYATASVPPKGTVGLGTIKGKVGEVRPEKFMTITK</sequence>
<dbReference type="Proteomes" id="UP000761534">
    <property type="component" value="Unassembled WGS sequence"/>
</dbReference>
<evidence type="ECO:0000313" key="2">
    <source>
        <dbReference type="EMBL" id="KAA8909355.1"/>
    </source>
</evidence>
<dbReference type="VEuPathDB" id="FungiDB:TRICI_004521"/>
<organism evidence="2 3">
    <name type="scientific">Trichomonascus ciferrii</name>
    <dbReference type="NCBI Taxonomy" id="44093"/>
    <lineage>
        <taxon>Eukaryota</taxon>
        <taxon>Fungi</taxon>
        <taxon>Dikarya</taxon>
        <taxon>Ascomycota</taxon>
        <taxon>Saccharomycotina</taxon>
        <taxon>Dipodascomycetes</taxon>
        <taxon>Dipodascales</taxon>
        <taxon>Trichomonascaceae</taxon>
        <taxon>Trichomonascus</taxon>
        <taxon>Trichomonascus ciferrii complex</taxon>
    </lineage>
</organism>
<gene>
    <name evidence="2" type="ORF">TRICI_004521</name>
</gene>
<feature type="compositionally biased region" description="Polar residues" evidence="1">
    <location>
        <begin position="24"/>
        <end position="36"/>
    </location>
</feature>
<dbReference type="Pfam" id="PF17056">
    <property type="entry name" value="KRE1"/>
    <property type="match status" value="1"/>
</dbReference>
<comment type="caution">
    <text evidence="2">The sequence shown here is derived from an EMBL/GenBank/DDBJ whole genome shotgun (WGS) entry which is preliminary data.</text>
</comment>
<keyword evidence="3" id="KW-1185">Reference proteome</keyword>
<dbReference type="OrthoDB" id="5406216at2759"/>